<accession>A0AAU7XE26</accession>
<gene>
    <name evidence="2" type="ORF">ABS361_07215</name>
</gene>
<feature type="transmembrane region" description="Helical" evidence="1">
    <location>
        <begin position="66"/>
        <end position="88"/>
    </location>
</feature>
<dbReference type="RefSeq" id="WP_407051112.1">
    <property type="nucleotide sequence ID" value="NZ_CP158568.1"/>
</dbReference>
<proteinExistence type="predicted"/>
<keyword evidence="1" id="KW-0472">Membrane</keyword>
<evidence type="ECO:0000313" key="2">
    <source>
        <dbReference type="EMBL" id="XBY46016.1"/>
    </source>
</evidence>
<evidence type="ECO:0000256" key="1">
    <source>
        <dbReference type="SAM" id="Phobius"/>
    </source>
</evidence>
<feature type="transmembrane region" description="Helical" evidence="1">
    <location>
        <begin position="25"/>
        <end position="46"/>
    </location>
</feature>
<organism evidence="2">
    <name type="scientific">Methyloraptor flagellatus</name>
    <dbReference type="NCBI Taxonomy" id="3162530"/>
    <lineage>
        <taxon>Bacteria</taxon>
        <taxon>Pseudomonadati</taxon>
        <taxon>Pseudomonadota</taxon>
        <taxon>Alphaproteobacteria</taxon>
        <taxon>Hyphomicrobiales</taxon>
        <taxon>Ancalomicrobiaceae</taxon>
        <taxon>Methyloraptor</taxon>
    </lineage>
</organism>
<dbReference type="EMBL" id="CP158568">
    <property type="protein sequence ID" value="XBY46016.1"/>
    <property type="molecule type" value="Genomic_DNA"/>
</dbReference>
<dbReference type="KEGG" id="mflg:ABS361_07215"/>
<name>A0AAU7XE26_9HYPH</name>
<sequence length="91" mass="9529">MGVVIGIVLSTFLIRSQMPMAGGVMLWQIGGSIVGAAAVTSLFGVVRARREPAEATLPPLSRGRRLAVTILLTIAATLILAIVGLIALRHR</sequence>
<keyword evidence="1" id="KW-1133">Transmembrane helix</keyword>
<keyword evidence="1" id="KW-0812">Transmembrane</keyword>
<reference evidence="2" key="1">
    <citation type="submission" date="2024-06" db="EMBL/GenBank/DDBJ databases">
        <title>Methylostella associata gen. nov., sp. nov., a novel Ancalomicrobiaceae-affiliated facultatively methylotrophic bacteria that feed on methanotrophs of the genus Methylococcus.</title>
        <authorList>
            <person name="Saltykova V."/>
            <person name="Danilova O.V."/>
            <person name="Oshkin I.Y."/>
            <person name="Belova S.E."/>
            <person name="Pimenov N.V."/>
            <person name="Dedysh S.N."/>
        </authorList>
    </citation>
    <scope>NUCLEOTIDE SEQUENCE</scope>
    <source>
        <strain evidence="2">S20</strain>
    </source>
</reference>
<protein>
    <submittedName>
        <fullName evidence="2">Uncharacterized protein</fullName>
    </submittedName>
</protein>
<dbReference type="AlphaFoldDB" id="A0AAU7XE26"/>